<protein>
    <submittedName>
        <fullName evidence="1">Uncharacterized protein</fullName>
    </submittedName>
</protein>
<gene>
    <name evidence="1" type="ORF">TH5_00910</name>
</gene>
<reference evidence="1 2" key="1">
    <citation type="submission" date="2014-07" db="EMBL/GenBank/DDBJ databases">
        <title>Draft genome sequence of Thalassospira xianhensis P-4 (MCCC 1A02616).</title>
        <authorList>
            <person name="Lai Q."/>
            <person name="Shao Z."/>
        </authorList>
    </citation>
    <scope>NUCLEOTIDE SEQUENCE [LARGE SCALE GENOMIC DNA]</scope>
    <source>
        <strain evidence="1 2">MCCC 1A02616</strain>
    </source>
</reference>
<name>A0A367UH85_9PROT</name>
<comment type="caution">
    <text evidence="1">The sequence shown here is derived from an EMBL/GenBank/DDBJ whole genome shotgun (WGS) entry which is preliminary data.</text>
</comment>
<dbReference type="EMBL" id="JPWA01000001">
    <property type="protein sequence ID" value="RCK07666.1"/>
    <property type="molecule type" value="Genomic_DNA"/>
</dbReference>
<evidence type="ECO:0000313" key="2">
    <source>
        <dbReference type="Proteomes" id="UP000252419"/>
    </source>
</evidence>
<keyword evidence="2" id="KW-1185">Reference proteome</keyword>
<dbReference type="AlphaFoldDB" id="A0A367UH85"/>
<dbReference type="RefSeq" id="WP_147250010.1">
    <property type="nucleotide sequence ID" value="NZ_JPWA01000001.1"/>
</dbReference>
<evidence type="ECO:0000313" key="1">
    <source>
        <dbReference type="EMBL" id="RCK07666.1"/>
    </source>
</evidence>
<organism evidence="1 2">
    <name type="scientific">Thalassospira xianhensis MCCC 1A02616</name>
    <dbReference type="NCBI Taxonomy" id="1177929"/>
    <lineage>
        <taxon>Bacteria</taxon>
        <taxon>Pseudomonadati</taxon>
        <taxon>Pseudomonadota</taxon>
        <taxon>Alphaproteobacteria</taxon>
        <taxon>Rhodospirillales</taxon>
        <taxon>Thalassospiraceae</taxon>
        <taxon>Thalassospira</taxon>
    </lineage>
</organism>
<dbReference type="Proteomes" id="UP000252419">
    <property type="component" value="Unassembled WGS sequence"/>
</dbReference>
<proteinExistence type="predicted"/>
<accession>A0A367UH85</accession>
<sequence>MKTQSIEIPFMYLATATPPRGRKLRTYIVRDYLRVDLPRAENESDFPVSAAITTGESYDINYRFLNGRHYMPAVNPEISHHKDLIFGGAFSEFYFRDFNLDPTLSKPWAEWEVVEEDVINAEDLLEDGYRVVADNREDIVSRIHAAVARSVFFTVDGKVWRSDQRIAVWKRYNDRVFSDDSGHGRFLTLLNITPAHRSFSSRFGHAVKHWSGHDDINALAGATGYIDGEFNNFLPDSFDELKVEEFFFLWGVNGMMYDWRVKDRVIPNQSFHFSERAWPAFQNLEKAFTAFQDSAVLMPDPFDAVVPDDLLSAFMEFHDVVSREPGRNSIIDACLRIHSEYIDAIQDRRAELNHTSSMAP</sequence>